<sequence>MGSACCCLRVDDFEEYLHPNSSLYRHCICLRCFIQQFYTSLFHRGVHAVPSSIQGVAPLASQGLVAPSLDGTVPDTYRSPPRPLPYDADPRCTHLQRGPVSRFEKASSHFHEEEEPLRRSNSNAEPEALGVVEKWNGSDHEGGSKERRSGYPSRKMISGAAYILSSTEDEDVCPTCLEEYSPENPKIMTQCSHHFHLGCIYEWMERSETCPVCGKHVIWICYLKMWLLWQDSST</sequence>
<comment type="caution">
    <text evidence="1">The sequence shown here is derived from an EMBL/GenBank/DDBJ whole genome shotgun (WGS) entry which is preliminary data.</text>
</comment>
<reference evidence="1 2" key="1">
    <citation type="journal article" date="2022" name="Hortic Res">
        <title>A haplotype resolved chromosomal level avocado genome allows analysis of novel avocado genes.</title>
        <authorList>
            <person name="Nath O."/>
            <person name="Fletcher S.J."/>
            <person name="Hayward A."/>
            <person name="Shaw L.M."/>
            <person name="Masouleh A.K."/>
            <person name="Furtado A."/>
            <person name="Henry R.J."/>
            <person name="Mitter N."/>
        </authorList>
    </citation>
    <scope>NUCLEOTIDE SEQUENCE [LARGE SCALE GENOMIC DNA]</scope>
    <source>
        <strain evidence="2">cv. Hass</strain>
    </source>
</reference>
<evidence type="ECO:0000313" key="1">
    <source>
        <dbReference type="EMBL" id="KAJ8640380.1"/>
    </source>
</evidence>
<evidence type="ECO:0000313" key="2">
    <source>
        <dbReference type="Proteomes" id="UP001234297"/>
    </source>
</evidence>
<keyword evidence="2" id="KW-1185">Reference proteome</keyword>
<organism evidence="1 2">
    <name type="scientific">Persea americana</name>
    <name type="common">Avocado</name>
    <dbReference type="NCBI Taxonomy" id="3435"/>
    <lineage>
        <taxon>Eukaryota</taxon>
        <taxon>Viridiplantae</taxon>
        <taxon>Streptophyta</taxon>
        <taxon>Embryophyta</taxon>
        <taxon>Tracheophyta</taxon>
        <taxon>Spermatophyta</taxon>
        <taxon>Magnoliopsida</taxon>
        <taxon>Magnoliidae</taxon>
        <taxon>Laurales</taxon>
        <taxon>Lauraceae</taxon>
        <taxon>Persea</taxon>
    </lineage>
</organism>
<name>A0ACC2M432_PERAE</name>
<dbReference type="Proteomes" id="UP001234297">
    <property type="component" value="Chromosome 5"/>
</dbReference>
<accession>A0ACC2M432</accession>
<dbReference type="EMBL" id="CM056813">
    <property type="protein sequence ID" value="KAJ8640380.1"/>
    <property type="molecule type" value="Genomic_DNA"/>
</dbReference>
<gene>
    <name evidence="1" type="ORF">MRB53_017074</name>
</gene>
<protein>
    <submittedName>
        <fullName evidence="1">Uncharacterized protein</fullName>
    </submittedName>
</protein>
<proteinExistence type="predicted"/>